<organism evidence="1 2">
    <name type="scientific">Phyllosticta capitalensis</name>
    <dbReference type="NCBI Taxonomy" id="121624"/>
    <lineage>
        <taxon>Eukaryota</taxon>
        <taxon>Fungi</taxon>
        <taxon>Dikarya</taxon>
        <taxon>Ascomycota</taxon>
        <taxon>Pezizomycotina</taxon>
        <taxon>Dothideomycetes</taxon>
        <taxon>Dothideomycetes incertae sedis</taxon>
        <taxon>Botryosphaeriales</taxon>
        <taxon>Phyllostictaceae</taxon>
        <taxon>Phyllosticta</taxon>
    </lineage>
</organism>
<proteinExistence type="predicted"/>
<dbReference type="Proteomes" id="UP001492380">
    <property type="component" value="Unassembled WGS sequence"/>
</dbReference>
<sequence length="158" mass="16998">MAPSLSLGCARMRPVVTAAADLLGICAVAAPPKICIQGREGASAGASWRMRMVFAGSAWQYSRRTVECGQPHGTVLAMICAGSLAIASREACRHYFDRCHCCCALRGGGLPELMAPVFGVLARRRFSNSYRTANNDRRRLEYGSRSGKRKLSARTGDG</sequence>
<protein>
    <recommendedName>
        <fullName evidence="3">Secreted protein</fullName>
    </recommendedName>
</protein>
<evidence type="ECO:0000313" key="2">
    <source>
        <dbReference type="Proteomes" id="UP001492380"/>
    </source>
</evidence>
<name>A0ABR1Z1K3_9PEZI</name>
<gene>
    <name evidence="1" type="ORF">HDK90DRAFT_164869</name>
</gene>
<evidence type="ECO:0000313" key="1">
    <source>
        <dbReference type="EMBL" id="KAK8244620.1"/>
    </source>
</evidence>
<keyword evidence="2" id="KW-1185">Reference proteome</keyword>
<dbReference type="EMBL" id="JBBWRZ010000002">
    <property type="protein sequence ID" value="KAK8244620.1"/>
    <property type="molecule type" value="Genomic_DNA"/>
</dbReference>
<reference evidence="1 2" key="1">
    <citation type="submission" date="2024-04" db="EMBL/GenBank/DDBJ databases">
        <title>Phyllosticta paracitricarpa is synonymous to the EU quarantine fungus P. citricarpa based on phylogenomic analyses.</title>
        <authorList>
            <consortium name="Lawrence Berkeley National Laboratory"/>
            <person name="Van Ingen-Buijs V.A."/>
            <person name="Van Westerhoven A.C."/>
            <person name="Haridas S."/>
            <person name="Skiadas P."/>
            <person name="Martin F."/>
            <person name="Groenewald J.Z."/>
            <person name="Crous P.W."/>
            <person name="Seidl M.F."/>
        </authorList>
    </citation>
    <scope>NUCLEOTIDE SEQUENCE [LARGE SCALE GENOMIC DNA]</scope>
    <source>
        <strain evidence="1 2">CBS 123374</strain>
    </source>
</reference>
<comment type="caution">
    <text evidence="1">The sequence shown here is derived from an EMBL/GenBank/DDBJ whole genome shotgun (WGS) entry which is preliminary data.</text>
</comment>
<evidence type="ECO:0008006" key="3">
    <source>
        <dbReference type="Google" id="ProtNLM"/>
    </source>
</evidence>
<accession>A0ABR1Z1K3</accession>